<dbReference type="EMBL" id="CP134146">
    <property type="protein sequence ID" value="WNC69932.1"/>
    <property type="molecule type" value="Genomic_DNA"/>
</dbReference>
<protein>
    <recommendedName>
        <fullName evidence="3">YceK/YidQ family lipoprotein</fullName>
    </recommendedName>
</protein>
<organism evidence="1 2">
    <name type="scientific">Thalassotalea nanhaiensis</name>
    <dbReference type="NCBI Taxonomy" id="3065648"/>
    <lineage>
        <taxon>Bacteria</taxon>
        <taxon>Pseudomonadati</taxon>
        <taxon>Pseudomonadota</taxon>
        <taxon>Gammaproteobacteria</taxon>
        <taxon>Alteromonadales</taxon>
        <taxon>Colwelliaceae</taxon>
        <taxon>Thalassotalea</taxon>
    </lineage>
</organism>
<evidence type="ECO:0008006" key="3">
    <source>
        <dbReference type="Google" id="ProtNLM"/>
    </source>
</evidence>
<keyword evidence="2" id="KW-1185">Reference proteome</keyword>
<dbReference type="Proteomes" id="UP001248581">
    <property type="component" value="Chromosome"/>
</dbReference>
<accession>A0ABY9TMA4</accession>
<proteinExistence type="predicted"/>
<dbReference type="RefSeq" id="WP_348389074.1">
    <property type="nucleotide sequence ID" value="NZ_CP134146.1"/>
</dbReference>
<name>A0ABY9TMA4_9GAMM</name>
<evidence type="ECO:0000313" key="2">
    <source>
        <dbReference type="Proteomes" id="UP001248581"/>
    </source>
</evidence>
<sequence length="96" mass="10611">MKKIILLMSLILNVSGCITVPVDDEEHVHLCKISSDRKTLKIVDVAKETDSYYDISGTLLSPILVPTTALISGTYVLVNNIYHYGEEKVVCDSKKA</sequence>
<reference evidence="2" key="1">
    <citation type="submission" date="2023-09" db="EMBL/GenBank/DDBJ databases">
        <authorList>
            <person name="Li S."/>
            <person name="Li X."/>
            <person name="Zhang C."/>
            <person name="Zhao Z."/>
        </authorList>
    </citation>
    <scope>NUCLEOTIDE SEQUENCE [LARGE SCALE GENOMIC DNA]</scope>
    <source>
        <strain evidence="2">SQ345</strain>
    </source>
</reference>
<gene>
    <name evidence="1" type="ORF">RI845_07285</name>
</gene>
<evidence type="ECO:0000313" key="1">
    <source>
        <dbReference type="EMBL" id="WNC69932.1"/>
    </source>
</evidence>